<dbReference type="GO" id="GO:0046872">
    <property type="term" value="F:metal ion binding"/>
    <property type="evidence" value="ECO:0007669"/>
    <property type="project" value="UniProtKB-KW"/>
</dbReference>
<accession>A0A2A2LHD0</accession>
<protein>
    <recommendedName>
        <fullName evidence="5">Ubiquinone biosynthesis O-methyltransferase, mitochondrial</fullName>
    </recommendedName>
    <alternativeName>
        <fullName evidence="5">3-demethylubiquinol 3-O-methyltransferase</fullName>
        <ecNumber evidence="5">2.1.1.64</ecNumber>
    </alternativeName>
    <alternativeName>
        <fullName evidence="5">3-demethylubiquinone 3-O-methyltransferase</fullName>
        <ecNumber evidence="5">2.1.1.-</ecNumber>
    </alternativeName>
    <alternativeName>
        <fullName evidence="5">Polyprenyldihydroxybenzoate methyltransferase</fullName>
        <ecNumber evidence="5">2.1.1.114</ecNumber>
    </alternativeName>
</protein>
<feature type="binding site" evidence="5">
    <location>
        <position position="105"/>
    </location>
    <ligand>
        <name>S-adenosyl-L-methionine</name>
        <dbReference type="ChEBI" id="CHEBI:59789"/>
    </ligand>
</feature>
<keyword evidence="1 5" id="KW-0489">Methyltransferase</keyword>
<dbReference type="SUPFAM" id="SSF53335">
    <property type="entry name" value="S-adenosyl-L-methionine-dependent methyltransferases"/>
    <property type="match status" value="1"/>
</dbReference>
<evidence type="ECO:0000256" key="5">
    <source>
        <dbReference type="HAMAP-Rule" id="MF_03190"/>
    </source>
</evidence>
<name>A0A2A2LHD0_9BILA</name>
<feature type="binding site" evidence="5">
    <location>
        <position position="66"/>
    </location>
    <ligand>
        <name>S-adenosyl-L-methionine</name>
        <dbReference type="ChEBI" id="CHEBI:59789"/>
    </ligand>
</feature>
<keyword evidence="2 5" id="KW-0808">Transferase</keyword>
<feature type="binding site" evidence="5">
    <location>
        <position position="84"/>
    </location>
    <ligand>
        <name>S-adenosyl-L-methionine</name>
        <dbReference type="ChEBI" id="CHEBI:59789"/>
    </ligand>
</feature>
<keyword evidence="5" id="KW-0460">Magnesium</keyword>
<dbReference type="InterPro" id="IPR010233">
    <property type="entry name" value="UbiG_MeTrfase"/>
</dbReference>
<dbReference type="OrthoDB" id="3265906at2759"/>
<dbReference type="GO" id="GO:0010420">
    <property type="term" value="F:polyprenyldihydroxybenzoate methyltransferase activity"/>
    <property type="evidence" value="ECO:0007669"/>
    <property type="project" value="UniProtKB-UniRule"/>
</dbReference>
<dbReference type="NCBIfam" id="TIGR01983">
    <property type="entry name" value="UbiG"/>
    <property type="match status" value="1"/>
</dbReference>
<comment type="caution">
    <text evidence="6">The sequence shown here is derived from an EMBL/GenBank/DDBJ whole genome shotgun (WGS) entry which is preliminary data.</text>
</comment>
<evidence type="ECO:0000256" key="2">
    <source>
        <dbReference type="ARBA" id="ARBA00022679"/>
    </source>
</evidence>
<dbReference type="EC" id="2.1.1.-" evidence="5"/>
<dbReference type="EC" id="2.1.1.64" evidence="5"/>
<comment type="catalytic activity">
    <reaction evidence="5">
        <text>a 3,4-dihydroxy-5-(all-trans-polyprenyl)benzoate + S-adenosyl-L-methionine = a 4-hydroxy-3-methoxy-5-(all-trans-polyprenyl)benzoate + S-adenosyl-L-homocysteine + H(+)</text>
        <dbReference type="Rhea" id="RHEA:44452"/>
        <dbReference type="Rhea" id="RHEA-COMP:10930"/>
        <dbReference type="Rhea" id="RHEA-COMP:10931"/>
        <dbReference type="ChEBI" id="CHEBI:15378"/>
        <dbReference type="ChEBI" id="CHEBI:57856"/>
        <dbReference type="ChEBI" id="CHEBI:59789"/>
        <dbReference type="ChEBI" id="CHEBI:64694"/>
        <dbReference type="ChEBI" id="CHEBI:84443"/>
        <dbReference type="EC" id="2.1.1.114"/>
    </reaction>
</comment>
<organism evidence="6 7">
    <name type="scientific">Diploscapter pachys</name>
    <dbReference type="NCBI Taxonomy" id="2018661"/>
    <lineage>
        <taxon>Eukaryota</taxon>
        <taxon>Metazoa</taxon>
        <taxon>Ecdysozoa</taxon>
        <taxon>Nematoda</taxon>
        <taxon>Chromadorea</taxon>
        <taxon>Rhabditida</taxon>
        <taxon>Rhabditina</taxon>
        <taxon>Rhabditomorpha</taxon>
        <taxon>Rhabditoidea</taxon>
        <taxon>Rhabditidae</taxon>
        <taxon>Diploscapter</taxon>
    </lineage>
</organism>
<dbReference type="InterPro" id="IPR029063">
    <property type="entry name" value="SAM-dependent_MTases_sf"/>
</dbReference>
<evidence type="ECO:0000256" key="3">
    <source>
        <dbReference type="ARBA" id="ARBA00022688"/>
    </source>
</evidence>
<dbReference type="HAMAP" id="MF_00472">
    <property type="entry name" value="UbiG"/>
    <property type="match status" value="1"/>
</dbReference>
<dbReference type="GO" id="GO:0032259">
    <property type="term" value="P:methylation"/>
    <property type="evidence" value="ECO:0007669"/>
    <property type="project" value="UniProtKB-KW"/>
</dbReference>
<sequence>MLYLFSCQPQLLPLPQSTLNRYKFIFLQESSIQPILVEVDRFNDLAGDWSDERGPFKALHSLNRLRVPWIVNNSNKGGKALDIGCGGGLLTVPLARAGLSVTGIDSNETAINAARESLQAKSLQATNVHKRIEYACGDVEEFANQNQNGFDCVIASEVVEHVADVPKFVSAIAKAAKPSGRIFLTTINRTWASRVMSIWIAEDVMGIVPKGVHEWEKFVTPGELRQSLESSGCRVLSTCGLIYDPLCNRWSWTAFDGNNYALLAEKLPNTK</sequence>
<feature type="binding site" evidence="5">
    <location>
        <position position="161"/>
    </location>
    <ligand>
        <name>Mg(2+)</name>
        <dbReference type="ChEBI" id="CHEBI:18420"/>
    </ligand>
</feature>
<feature type="binding site" evidence="5">
    <location>
        <position position="160"/>
    </location>
    <ligand>
        <name>Mg(2+)</name>
        <dbReference type="ChEBI" id="CHEBI:18420"/>
    </ligand>
</feature>
<dbReference type="GO" id="GO:0061542">
    <property type="term" value="F:3-demethylubiquinol 3-O-methyltransferase activity"/>
    <property type="evidence" value="ECO:0007669"/>
    <property type="project" value="UniProtKB-UniRule"/>
</dbReference>
<evidence type="ECO:0000313" key="7">
    <source>
        <dbReference type="Proteomes" id="UP000218231"/>
    </source>
</evidence>
<proteinExistence type="inferred from homology"/>
<comment type="subunit">
    <text evidence="5">Component of a multi-subunit COQ enzyme complex.</text>
</comment>
<dbReference type="AlphaFoldDB" id="A0A2A2LHD0"/>
<evidence type="ECO:0000313" key="6">
    <source>
        <dbReference type="EMBL" id="PAV85457.1"/>
    </source>
</evidence>
<comment type="catalytic activity">
    <reaction evidence="5">
        <text>a 3-demethylubiquinone + S-adenosyl-L-methionine = a ubiquinone + S-adenosyl-L-homocysteine</text>
        <dbReference type="Rhea" id="RHEA:81215"/>
        <dbReference type="Rhea" id="RHEA-COMP:9565"/>
        <dbReference type="Rhea" id="RHEA-COMP:19654"/>
        <dbReference type="ChEBI" id="CHEBI:16389"/>
        <dbReference type="ChEBI" id="CHEBI:57856"/>
        <dbReference type="ChEBI" id="CHEBI:59789"/>
        <dbReference type="ChEBI" id="CHEBI:231825"/>
    </reaction>
</comment>
<dbReference type="GO" id="GO:0120537">
    <property type="term" value="F:3-demethylubiquinone 3-O-methyltransferase activity"/>
    <property type="evidence" value="ECO:0007669"/>
    <property type="project" value="RHEA"/>
</dbReference>
<dbReference type="EC" id="2.1.1.114" evidence="5"/>
<dbReference type="Pfam" id="PF13489">
    <property type="entry name" value="Methyltransf_23"/>
    <property type="match status" value="1"/>
</dbReference>
<dbReference type="GO" id="GO:0031314">
    <property type="term" value="C:extrinsic component of mitochondrial inner membrane"/>
    <property type="evidence" value="ECO:0007669"/>
    <property type="project" value="UniProtKB-UniRule"/>
</dbReference>
<dbReference type="PANTHER" id="PTHR43464">
    <property type="entry name" value="METHYLTRANSFERASE"/>
    <property type="match status" value="1"/>
</dbReference>
<feature type="binding site" evidence="5">
    <location>
        <position position="156"/>
    </location>
    <ligand>
        <name>S-adenosyl-L-methionine</name>
        <dbReference type="ChEBI" id="CHEBI:59789"/>
    </ligand>
</feature>
<dbReference type="UniPathway" id="UPA00232"/>
<dbReference type="PANTHER" id="PTHR43464:SF19">
    <property type="entry name" value="UBIQUINONE BIOSYNTHESIS O-METHYLTRANSFERASE, MITOCHONDRIAL"/>
    <property type="match status" value="1"/>
</dbReference>
<keyword evidence="5" id="KW-0472">Membrane</keyword>
<comment type="cofactor">
    <cofactor evidence="5">
        <name>Mg(2+)</name>
        <dbReference type="ChEBI" id="CHEBI:18420"/>
    </cofactor>
</comment>
<dbReference type="Proteomes" id="UP000218231">
    <property type="component" value="Unassembled WGS sequence"/>
</dbReference>
<gene>
    <name evidence="6" type="ORF">WR25_07002</name>
</gene>
<reference evidence="6 7" key="1">
    <citation type="journal article" date="2017" name="Curr. Biol.">
        <title>Genome architecture and evolution of a unichromosomal asexual nematode.</title>
        <authorList>
            <person name="Fradin H."/>
            <person name="Zegar C."/>
            <person name="Gutwein M."/>
            <person name="Lucas J."/>
            <person name="Kovtun M."/>
            <person name="Corcoran D."/>
            <person name="Baugh L.R."/>
            <person name="Kiontke K."/>
            <person name="Gunsalus K."/>
            <person name="Fitch D.H."/>
            <person name="Piano F."/>
        </authorList>
    </citation>
    <scope>NUCLEOTIDE SEQUENCE [LARGE SCALE GENOMIC DNA]</scope>
    <source>
        <strain evidence="6">PF1309</strain>
    </source>
</reference>
<dbReference type="Gene3D" id="3.40.50.150">
    <property type="entry name" value="Vaccinia Virus protein VP39"/>
    <property type="match status" value="1"/>
</dbReference>
<dbReference type="CDD" id="cd02440">
    <property type="entry name" value="AdoMet_MTases"/>
    <property type="match status" value="1"/>
</dbReference>
<keyword evidence="4 5" id="KW-0949">S-adenosyl-L-methionine</keyword>
<keyword evidence="7" id="KW-1185">Reference proteome</keyword>
<keyword evidence="5" id="KW-0496">Mitochondrion</keyword>
<comment type="similarity">
    <text evidence="5">Belongs to the class I-like SAM-binding methyltransferase superfamily. UbiG/COQ3 family.</text>
</comment>
<comment type="pathway">
    <text evidence="5">Cofactor biosynthesis; ubiquinone biosynthesis.</text>
</comment>
<keyword evidence="3 5" id="KW-0831">Ubiquinone biosynthesis</keyword>
<feature type="binding site" evidence="5">
    <location>
        <position position="157"/>
    </location>
    <ligand>
        <name>Mg(2+)</name>
        <dbReference type="ChEBI" id="CHEBI:18420"/>
    </ligand>
</feature>
<evidence type="ECO:0000256" key="1">
    <source>
        <dbReference type="ARBA" id="ARBA00022603"/>
    </source>
</evidence>
<comment type="catalytic activity">
    <reaction evidence="5">
        <text>a 3-demethylubiquinol + S-adenosyl-L-methionine = a ubiquinol + S-adenosyl-L-homocysteine + H(+)</text>
        <dbReference type="Rhea" id="RHEA:44380"/>
        <dbReference type="Rhea" id="RHEA-COMP:9566"/>
        <dbReference type="Rhea" id="RHEA-COMP:10914"/>
        <dbReference type="ChEBI" id="CHEBI:15378"/>
        <dbReference type="ChEBI" id="CHEBI:17976"/>
        <dbReference type="ChEBI" id="CHEBI:57856"/>
        <dbReference type="ChEBI" id="CHEBI:59789"/>
        <dbReference type="ChEBI" id="CHEBI:84422"/>
        <dbReference type="EC" id="2.1.1.64"/>
    </reaction>
</comment>
<evidence type="ECO:0000256" key="4">
    <source>
        <dbReference type="ARBA" id="ARBA00022691"/>
    </source>
</evidence>
<dbReference type="STRING" id="2018661.A0A2A2LHD0"/>
<keyword evidence="5" id="KW-0999">Mitochondrion inner membrane</keyword>
<keyword evidence="5" id="KW-0479">Metal-binding</keyword>
<dbReference type="EMBL" id="LIAE01006769">
    <property type="protein sequence ID" value="PAV85457.1"/>
    <property type="molecule type" value="Genomic_DNA"/>
</dbReference>
<comment type="subcellular location">
    <subcellularLocation>
        <location evidence="5">Mitochondrion inner membrane</location>
        <topology evidence="5">Peripheral membrane protein</topology>
        <orientation evidence="5">Matrix side</orientation>
    </subcellularLocation>
</comment>
<comment type="function">
    <text evidence="5">O-methyltransferase required for two non-consecutive steps during ubiquinone biosynthesis. Catalyzes the 2 O-methylation of 3,4-dihydroxy-5-(all-trans-polyprenyl)benzoic acid into 4-hydroxy-3-methoxy-5-(all-trans-polyprenyl)benzoic acid. Also catalyzes the last step of ubiquinone biosynthesis by mediating methylation of 3-demethylubiquinone into ubiquinone. Also able to mediate the methylation of 3-demethylubiquinol into ubiquinol.</text>
</comment>